<dbReference type="OrthoDB" id="10014554at2759"/>
<accession>A0A814QZ53</accession>
<keyword evidence="5" id="KW-1185">Reference proteome</keyword>
<evidence type="ECO:0000313" key="6">
    <source>
        <dbReference type="Proteomes" id="UP000663877"/>
    </source>
</evidence>
<dbReference type="EMBL" id="CAJNOM010000631">
    <property type="protein sequence ID" value="CAF1527521.1"/>
    <property type="molecule type" value="Genomic_DNA"/>
</dbReference>
<dbReference type="Pfam" id="PF00024">
    <property type="entry name" value="PAN_1"/>
    <property type="match status" value="1"/>
</dbReference>
<organism evidence="3 6">
    <name type="scientific">Adineta steineri</name>
    <dbReference type="NCBI Taxonomy" id="433720"/>
    <lineage>
        <taxon>Eukaryota</taxon>
        <taxon>Metazoa</taxon>
        <taxon>Spiralia</taxon>
        <taxon>Gnathifera</taxon>
        <taxon>Rotifera</taxon>
        <taxon>Eurotatoria</taxon>
        <taxon>Bdelloidea</taxon>
        <taxon>Adinetida</taxon>
        <taxon>Adinetidae</taxon>
        <taxon>Adineta</taxon>
    </lineage>
</organism>
<feature type="signal peptide" evidence="1">
    <location>
        <begin position="1"/>
        <end position="15"/>
    </location>
</feature>
<evidence type="ECO:0000256" key="1">
    <source>
        <dbReference type="SAM" id="SignalP"/>
    </source>
</evidence>
<dbReference type="InterPro" id="IPR003609">
    <property type="entry name" value="Pan_app"/>
</dbReference>
<evidence type="ECO:0000313" key="5">
    <source>
        <dbReference type="Proteomes" id="UP000663832"/>
    </source>
</evidence>
<dbReference type="SUPFAM" id="SSF57414">
    <property type="entry name" value="Hairpin loop containing domain-like"/>
    <property type="match status" value="1"/>
</dbReference>
<name>A0A814QZ53_9BILA</name>
<protein>
    <recommendedName>
        <fullName evidence="2">Apple domain-containing protein</fullName>
    </recommendedName>
</protein>
<keyword evidence="1" id="KW-0732">Signal</keyword>
<reference evidence="3" key="1">
    <citation type="submission" date="2021-02" db="EMBL/GenBank/DDBJ databases">
        <authorList>
            <person name="Nowell W R."/>
        </authorList>
    </citation>
    <scope>NUCLEOTIDE SEQUENCE</scope>
</reference>
<proteinExistence type="predicted"/>
<evidence type="ECO:0000259" key="2">
    <source>
        <dbReference type="Pfam" id="PF00024"/>
    </source>
</evidence>
<dbReference type="Proteomes" id="UP000663877">
    <property type="component" value="Unassembled WGS sequence"/>
</dbReference>
<evidence type="ECO:0000313" key="4">
    <source>
        <dbReference type="EMBL" id="CAF1527521.1"/>
    </source>
</evidence>
<dbReference type="AlphaFoldDB" id="A0A814QZ53"/>
<dbReference type="Proteomes" id="UP000663832">
    <property type="component" value="Unassembled WGS sequence"/>
</dbReference>
<dbReference type="EMBL" id="CAJNOI010000145">
    <property type="protein sequence ID" value="CAF1126301.1"/>
    <property type="molecule type" value="Genomic_DNA"/>
</dbReference>
<evidence type="ECO:0000313" key="3">
    <source>
        <dbReference type="EMBL" id="CAF1126301.1"/>
    </source>
</evidence>
<sequence>MKLVVFVCLLFITNGFQPSQFTLSQAGYQFQPANNVELIFTFSNIRTSALCAIHCYQNILCRTFDFDSSSHQCRLFEGSVNTGTLISTVITTLVGWIEMDASMFSLYNATSDQCINNRFLYSDTISGRCECPTHTFYDGSMCSNQRFDGDTCTSNNWCRTGLNINCIASICVGPTTPSMPSTTVTSYTSTTVQISSSPTMISTTASTTSVTSATTTVATCTTLINFNDIPGASSTSGIIPNGYKNLNWINAGYINVSTTPSNSGYRAGVSTMPFVMYNPTGGNLTITSANGTRFSFDAVWLTSAWRKPMNIVVDAFSNGWITSGGQVSLSTTYQTKFSCSFCRNTDTITFYTDGSIGSNLTQNGTQFIIGKLCISFGH</sequence>
<feature type="domain" description="Apple" evidence="2">
    <location>
        <begin position="44"/>
        <end position="83"/>
    </location>
</feature>
<comment type="caution">
    <text evidence="3">The sequence shown here is derived from an EMBL/GenBank/DDBJ whole genome shotgun (WGS) entry which is preliminary data.</text>
</comment>
<gene>
    <name evidence="3" type="ORF">BJG266_LOCUS22743</name>
    <name evidence="4" type="ORF">QVE165_LOCUS45251</name>
</gene>
<feature type="chain" id="PRO_5035602205" description="Apple domain-containing protein" evidence="1">
    <location>
        <begin position="16"/>
        <end position="378"/>
    </location>
</feature>